<feature type="transmembrane region" description="Helical" evidence="1">
    <location>
        <begin position="43"/>
        <end position="63"/>
    </location>
</feature>
<dbReference type="OrthoDB" id="5372697at2"/>
<name>A0A3D8I3R8_9HELI</name>
<keyword evidence="4" id="KW-1185">Reference proteome</keyword>
<evidence type="ECO:0000256" key="1">
    <source>
        <dbReference type="SAM" id="Phobius"/>
    </source>
</evidence>
<keyword evidence="1" id="KW-1133">Transmembrane helix</keyword>
<sequence length="190" mass="21265">MQEVITLLEQWGYILLFLYSLGGGYVGLLTAGVMSALDKMDLYYAMLVACAGNIVGSSSLAYLGRYQKKDLITYLQNHKRKIALSQIWLKKYGLWLIIFGKYLYGVKTLVPLAIGFSRFPLKKFFIINALACVLWAVFVGLFGHYASSGVILLLEKIDAHSYFVPIVLLVLCVFLYVIVSKVSTKAKKAL</sequence>
<dbReference type="PANTHER" id="PTHR42709">
    <property type="entry name" value="ALKALINE PHOSPHATASE LIKE PROTEIN"/>
    <property type="match status" value="1"/>
</dbReference>
<dbReference type="Pfam" id="PF09335">
    <property type="entry name" value="VTT_dom"/>
    <property type="match status" value="1"/>
</dbReference>
<keyword evidence="1" id="KW-0812">Transmembrane</keyword>
<reference evidence="3 4" key="1">
    <citation type="submission" date="2018-04" db="EMBL/GenBank/DDBJ databases">
        <title>Novel Campyloabacter and Helicobacter Species and Strains.</title>
        <authorList>
            <person name="Mannion A.J."/>
            <person name="Shen Z."/>
            <person name="Fox J.G."/>
        </authorList>
    </citation>
    <scope>NUCLEOTIDE SEQUENCE [LARGE SCALE GENOMIC DNA]</scope>
    <source>
        <strain evidence="3 4">MIT 98-6070</strain>
    </source>
</reference>
<feature type="transmembrane region" description="Helical" evidence="1">
    <location>
        <begin position="159"/>
        <end position="179"/>
    </location>
</feature>
<feature type="domain" description="VTT" evidence="2">
    <location>
        <begin position="28"/>
        <end position="144"/>
    </location>
</feature>
<accession>A0A3D8I3R8</accession>
<evidence type="ECO:0000313" key="3">
    <source>
        <dbReference type="EMBL" id="RDU59646.1"/>
    </source>
</evidence>
<dbReference type="AlphaFoldDB" id="A0A3D8I3R8"/>
<feature type="transmembrane region" description="Helical" evidence="1">
    <location>
        <begin position="12"/>
        <end position="37"/>
    </location>
</feature>
<organism evidence="3 4">
    <name type="scientific">Helicobacter marmotae</name>
    <dbReference type="NCBI Taxonomy" id="152490"/>
    <lineage>
        <taxon>Bacteria</taxon>
        <taxon>Pseudomonadati</taxon>
        <taxon>Campylobacterota</taxon>
        <taxon>Epsilonproteobacteria</taxon>
        <taxon>Campylobacterales</taxon>
        <taxon>Helicobacteraceae</taxon>
        <taxon>Helicobacter</taxon>
    </lineage>
</organism>
<dbReference type="GO" id="GO:0005886">
    <property type="term" value="C:plasma membrane"/>
    <property type="evidence" value="ECO:0007669"/>
    <property type="project" value="TreeGrafter"/>
</dbReference>
<dbReference type="InterPro" id="IPR032816">
    <property type="entry name" value="VTT_dom"/>
</dbReference>
<dbReference type="PANTHER" id="PTHR42709:SF2">
    <property type="entry name" value="INNER MEMBRANE PROTEIN YOHD"/>
    <property type="match status" value="1"/>
</dbReference>
<dbReference type="RefSeq" id="WP_104699964.1">
    <property type="nucleotide sequence ID" value="NZ_FZPP01000017.1"/>
</dbReference>
<gene>
    <name evidence="3" type="ORF">CQA63_06085</name>
</gene>
<dbReference type="Proteomes" id="UP000256599">
    <property type="component" value="Unassembled WGS sequence"/>
</dbReference>
<dbReference type="EMBL" id="NXLR01000010">
    <property type="protein sequence ID" value="RDU59646.1"/>
    <property type="molecule type" value="Genomic_DNA"/>
</dbReference>
<evidence type="ECO:0000313" key="4">
    <source>
        <dbReference type="Proteomes" id="UP000256599"/>
    </source>
</evidence>
<feature type="transmembrane region" description="Helical" evidence="1">
    <location>
        <begin position="124"/>
        <end position="147"/>
    </location>
</feature>
<proteinExistence type="predicted"/>
<comment type="caution">
    <text evidence="3">The sequence shown here is derived from an EMBL/GenBank/DDBJ whole genome shotgun (WGS) entry which is preliminary data.</text>
</comment>
<dbReference type="InterPro" id="IPR051311">
    <property type="entry name" value="DedA_domain"/>
</dbReference>
<protein>
    <submittedName>
        <fullName evidence="3">DedA family protein</fullName>
    </submittedName>
</protein>
<keyword evidence="1" id="KW-0472">Membrane</keyword>
<evidence type="ECO:0000259" key="2">
    <source>
        <dbReference type="Pfam" id="PF09335"/>
    </source>
</evidence>